<feature type="compositionally biased region" description="Pro residues" evidence="6">
    <location>
        <begin position="817"/>
        <end position="829"/>
    </location>
</feature>
<dbReference type="GO" id="GO:0000981">
    <property type="term" value="F:DNA-binding transcription factor activity, RNA polymerase II-specific"/>
    <property type="evidence" value="ECO:0007669"/>
    <property type="project" value="InterPro"/>
</dbReference>
<dbReference type="InterPro" id="IPR007219">
    <property type="entry name" value="XnlR_reg_dom"/>
</dbReference>
<gene>
    <name evidence="8" type="primary">ABSGL_07022.1 scaffold 8715</name>
</gene>
<evidence type="ECO:0000256" key="5">
    <source>
        <dbReference type="SAM" id="Coils"/>
    </source>
</evidence>
<keyword evidence="9" id="KW-1185">Reference proteome</keyword>
<dbReference type="GO" id="GO:0003677">
    <property type="term" value="F:DNA binding"/>
    <property type="evidence" value="ECO:0007669"/>
    <property type="project" value="UniProtKB-KW"/>
</dbReference>
<dbReference type="InParanoid" id="A0A163JH46"/>
<dbReference type="GO" id="GO:0005634">
    <property type="term" value="C:nucleus"/>
    <property type="evidence" value="ECO:0007669"/>
    <property type="project" value="UniProtKB-SubCell"/>
</dbReference>
<dbReference type="SMART" id="SM00906">
    <property type="entry name" value="Fungal_trans"/>
    <property type="match status" value="1"/>
</dbReference>
<dbReference type="Pfam" id="PF00172">
    <property type="entry name" value="Zn_clus"/>
    <property type="match status" value="1"/>
</dbReference>
<feature type="coiled-coil region" evidence="5">
    <location>
        <begin position="45"/>
        <end position="72"/>
    </location>
</feature>
<feature type="region of interest" description="Disordered" evidence="6">
    <location>
        <begin position="788"/>
        <end position="835"/>
    </location>
</feature>
<feature type="domain" description="Xylanolytic transcriptional activator regulatory" evidence="7">
    <location>
        <begin position="445"/>
        <end position="580"/>
    </location>
</feature>
<dbReference type="PANTHER" id="PTHR46910">
    <property type="entry name" value="TRANSCRIPTION FACTOR PDR1"/>
    <property type="match status" value="1"/>
</dbReference>
<evidence type="ECO:0000259" key="7">
    <source>
        <dbReference type="SMART" id="SM00906"/>
    </source>
</evidence>
<dbReference type="EMBL" id="LT553525">
    <property type="protein sequence ID" value="SAM01281.1"/>
    <property type="molecule type" value="Genomic_DNA"/>
</dbReference>
<feature type="compositionally biased region" description="Low complexity" evidence="6">
    <location>
        <begin position="161"/>
        <end position="184"/>
    </location>
</feature>
<dbReference type="Pfam" id="PF04082">
    <property type="entry name" value="Fungal_trans"/>
    <property type="match status" value="1"/>
</dbReference>
<protein>
    <recommendedName>
        <fullName evidence="7">Xylanolytic transcriptional activator regulatory domain-containing protein</fullName>
    </recommendedName>
</protein>
<evidence type="ECO:0000256" key="4">
    <source>
        <dbReference type="ARBA" id="ARBA00023242"/>
    </source>
</evidence>
<evidence type="ECO:0000256" key="6">
    <source>
        <dbReference type="SAM" id="MobiDB-lite"/>
    </source>
</evidence>
<organism evidence="8">
    <name type="scientific">Absidia glauca</name>
    <name type="common">Pin mould</name>
    <dbReference type="NCBI Taxonomy" id="4829"/>
    <lineage>
        <taxon>Eukaryota</taxon>
        <taxon>Fungi</taxon>
        <taxon>Fungi incertae sedis</taxon>
        <taxon>Mucoromycota</taxon>
        <taxon>Mucoromycotina</taxon>
        <taxon>Mucoromycetes</taxon>
        <taxon>Mucorales</taxon>
        <taxon>Cunninghamellaceae</taxon>
        <taxon>Absidia</taxon>
    </lineage>
</organism>
<comment type="subcellular location">
    <subcellularLocation>
        <location evidence="1">Nucleus</location>
    </subcellularLocation>
</comment>
<dbReference type="PANTHER" id="PTHR46910:SF3">
    <property type="entry name" value="HALOTOLERANCE PROTEIN 9-RELATED"/>
    <property type="match status" value="1"/>
</dbReference>
<feature type="compositionally biased region" description="Basic and acidic residues" evidence="6">
    <location>
        <begin position="788"/>
        <end position="812"/>
    </location>
</feature>
<evidence type="ECO:0000256" key="2">
    <source>
        <dbReference type="ARBA" id="ARBA00022723"/>
    </source>
</evidence>
<keyword evidence="3" id="KW-0238">DNA-binding</keyword>
<dbReference type="SUPFAM" id="SSF57701">
    <property type="entry name" value="Zn2/Cys6 DNA-binding domain"/>
    <property type="match status" value="1"/>
</dbReference>
<dbReference type="CDD" id="cd00067">
    <property type="entry name" value="GAL4"/>
    <property type="match status" value="1"/>
</dbReference>
<dbReference type="AlphaFoldDB" id="A0A163JH46"/>
<feature type="region of interest" description="Disordered" evidence="6">
    <location>
        <begin position="481"/>
        <end position="531"/>
    </location>
</feature>
<name>A0A163JH46_ABSGL</name>
<accession>A0A163JH46</accession>
<dbReference type="GO" id="GO:0008270">
    <property type="term" value="F:zinc ion binding"/>
    <property type="evidence" value="ECO:0007669"/>
    <property type="project" value="InterPro"/>
</dbReference>
<evidence type="ECO:0000313" key="8">
    <source>
        <dbReference type="EMBL" id="SAM01281.1"/>
    </source>
</evidence>
<dbReference type="OrthoDB" id="4161332at2759"/>
<evidence type="ECO:0000256" key="3">
    <source>
        <dbReference type="ARBA" id="ARBA00023125"/>
    </source>
</evidence>
<dbReference type="InterPro" id="IPR050987">
    <property type="entry name" value="AtrR-like"/>
</dbReference>
<dbReference type="GO" id="GO:0006351">
    <property type="term" value="P:DNA-templated transcription"/>
    <property type="evidence" value="ECO:0007669"/>
    <property type="project" value="InterPro"/>
</dbReference>
<dbReference type="CDD" id="cd12148">
    <property type="entry name" value="fungal_TF_MHR"/>
    <property type="match status" value="1"/>
</dbReference>
<proteinExistence type="predicted"/>
<dbReference type="Gene3D" id="4.10.240.10">
    <property type="entry name" value="Zn(2)-C6 fungal-type DNA-binding domain"/>
    <property type="match status" value="1"/>
</dbReference>
<dbReference type="Proteomes" id="UP000078561">
    <property type="component" value="Unassembled WGS sequence"/>
</dbReference>
<feature type="region of interest" description="Disordered" evidence="6">
    <location>
        <begin position="154"/>
        <end position="222"/>
    </location>
</feature>
<keyword evidence="5" id="KW-0175">Coiled coil</keyword>
<evidence type="ECO:0000256" key="1">
    <source>
        <dbReference type="ARBA" id="ARBA00004123"/>
    </source>
</evidence>
<dbReference type="InterPro" id="IPR036864">
    <property type="entry name" value="Zn2-C6_fun-type_DNA-bd_sf"/>
</dbReference>
<reference evidence="8" key="1">
    <citation type="submission" date="2016-04" db="EMBL/GenBank/DDBJ databases">
        <authorList>
            <person name="Evans L.H."/>
            <person name="Alamgir A."/>
            <person name="Owens N."/>
            <person name="Weber N.D."/>
            <person name="Virtaneva K."/>
            <person name="Barbian K."/>
            <person name="Babar A."/>
            <person name="Rosenke K."/>
        </authorList>
    </citation>
    <scope>NUCLEOTIDE SEQUENCE [LARGE SCALE GENOMIC DNA]</scope>
    <source>
        <strain evidence="8">CBS 101.48</strain>
    </source>
</reference>
<dbReference type="InterPro" id="IPR001138">
    <property type="entry name" value="Zn2Cys6_DnaBD"/>
</dbReference>
<feature type="compositionally biased region" description="Basic and acidic residues" evidence="6">
    <location>
        <begin position="185"/>
        <end position="201"/>
    </location>
</feature>
<keyword evidence="4" id="KW-0539">Nucleus</keyword>
<sequence length="963" mass="107390">MYRLLIHSPDKVRCDATHPECSRCKNLKVPCSYTGTATQFDIFNLAELNDTITKLNDKVDAVERQLETIQQDTKTILRHVNTIPNGIDRHSSSSSCSVSTYPTGDRTLIPSDLKNNWALSLTTTGLRIDTNIISLQDLYGILLSGASELQRQSGHELTACPSSLTTTDTSPSSSSSSSLSPSSSRQHDQQKQQRPQLKSDDETSNTKAGPDPSSSSSSSSKLADHVIVAKTHPLYRSKGVIFPLYSAWESTHHQQQQQQYMRLTHPTPLPSYALRRTNADDLIKGNSSSNSNKPTIELPAPITMGDGIINQLFHHYAECFLCYPLPDIDSFLETCRHSIQQQKASGNSNKRKRSERQGGTLKDKIDSLLVNAILAWAARHAAIYHDLFPGQDPNMVGEHYFDQAKVLLRDCFLASTLDTVHALLLMYIYSIGKTGSGRAQAGSEAYVFLGLAIRMAMDMGLHRQSSIIPVSLLSSSSSLSSISGTANSPSSSPPRPSSPAPGTFDKGSADLMEDDEFDDPSNQQPQEREKVDTILLEKQRRLFSAIEFMETLCASHSDKPMMLPPADDVTIGPPTRMLQEHGEQRYRVEFTIHRHQISQIDRSIHDTILSSVKNPHLSSISHLEQRLKSWYSGLPSYFQYDRHRNWCSTSFREQACLKLTFEYHFQMCQLYSMFLPRMDQLPLSGTDTSPAPLSAIALLSLRICVNAADSITDLLDHWAQLQQPWCHFTLGTLVMACGVYCSYQLRNPSTDVVATTKRQLRRIHTVLKSSPVRHHKYVRALMERIERHTEGKKDCGGDNATNDKDAPIDPHHTTPFPEVPPPPPPPPPSTAKEQMYHHPQALNPIDPSSYPIAPMPIPPLSSSVTHLAPTTSLLQGTQETLTHWSWFSQQQQQQQRNHSLADAIVSPTTMATMDSAFDMTNDGHLYDLFKFADFVYTPTMDPQVNHFSPPTSYPTTSPSYPSL</sequence>
<keyword evidence="2" id="KW-0479">Metal-binding</keyword>
<evidence type="ECO:0000313" key="9">
    <source>
        <dbReference type="Proteomes" id="UP000078561"/>
    </source>
</evidence>